<feature type="transmembrane region" description="Helical" evidence="6">
    <location>
        <begin position="80"/>
        <end position="98"/>
    </location>
</feature>
<evidence type="ECO:0000256" key="4">
    <source>
        <dbReference type="ARBA" id="ARBA00022989"/>
    </source>
</evidence>
<protein>
    <submittedName>
        <fullName evidence="8">AA_permease domain-containing protein</fullName>
    </submittedName>
</protein>
<dbReference type="InterPro" id="IPR037272">
    <property type="entry name" value="SNS_sf"/>
</dbReference>
<evidence type="ECO:0000256" key="3">
    <source>
        <dbReference type="ARBA" id="ARBA00022692"/>
    </source>
</evidence>
<keyword evidence="2" id="KW-0813">Transport</keyword>
<feature type="transmembrane region" description="Helical" evidence="6">
    <location>
        <begin position="12"/>
        <end position="34"/>
    </location>
</feature>
<keyword evidence="7" id="KW-1185">Reference proteome</keyword>
<feature type="transmembrane region" description="Helical" evidence="6">
    <location>
        <begin position="54"/>
        <end position="74"/>
    </location>
</feature>
<evidence type="ECO:0000256" key="5">
    <source>
        <dbReference type="ARBA" id="ARBA00023136"/>
    </source>
</evidence>
<proteinExistence type="predicted"/>
<dbReference type="PANTHER" id="PTHR42948:SF1">
    <property type="entry name" value="TRANSPORTER"/>
    <property type="match status" value="1"/>
</dbReference>
<evidence type="ECO:0000256" key="6">
    <source>
        <dbReference type="SAM" id="Phobius"/>
    </source>
</evidence>
<dbReference type="InterPro" id="IPR000175">
    <property type="entry name" value="Na/ntran_symport"/>
</dbReference>
<dbReference type="GO" id="GO:0016020">
    <property type="term" value="C:membrane"/>
    <property type="evidence" value="ECO:0007669"/>
    <property type="project" value="UniProtKB-SubCell"/>
</dbReference>
<sequence length="206" mass="22798">ESGTAEETEQKAFSSSAPIIFSCLGTVVGTGIFWRFRELPPRTAQRRNSSWPILTHFLSILFAGACVIGGITWIEKANMVLVPTLLLIIVFTYCWSLLRDYSDYGIRFLFTPDIDALKDTRLWGGLRIAECLRHGTLSRTGIVEIIKQSGPASTGLTFIWIPVLFGQFDVFGSILCVLFFLCLSFAGVSSLIANIELTSLTLQDFG</sequence>
<keyword evidence="4 6" id="KW-1133">Transmembrane helix</keyword>
<keyword evidence="3 6" id="KW-0812">Transmembrane</keyword>
<dbReference type="WBParaSite" id="maker-unitig_44814-snap-gene-0.2-mRNA-1">
    <property type="protein sequence ID" value="maker-unitig_44814-snap-gene-0.2-mRNA-1"/>
    <property type="gene ID" value="maker-unitig_44814-snap-gene-0.2"/>
</dbReference>
<dbReference type="PANTHER" id="PTHR42948">
    <property type="entry name" value="TRANSPORTER"/>
    <property type="match status" value="1"/>
</dbReference>
<reference evidence="8" key="1">
    <citation type="submission" date="2016-11" db="UniProtKB">
        <authorList>
            <consortium name="WormBaseParasite"/>
        </authorList>
    </citation>
    <scope>IDENTIFICATION</scope>
</reference>
<feature type="transmembrane region" description="Helical" evidence="6">
    <location>
        <begin position="170"/>
        <end position="193"/>
    </location>
</feature>
<evidence type="ECO:0000256" key="1">
    <source>
        <dbReference type="ARBA" id="ARBA00004141"/>
    </source>
</evidence>
<dbReference type="AlphaFoldDB" id="A0A1I8FSI9"/>
<evidence type="ECO:0000256" key="2">
    <source>
        <dbReference type="ARBA" id="ARBA00022448"/>
    </source>
</evidence>
<comment type="subcellular location">
    <subcellularLocation>
        <location evidence="1">Membrane</location>
        <topology evidence="1">Multi-pass membrane protein</topology>
    </subcellularLocation>
</comment>
<dbReference type="SUPFAM" id="SSF161070">
    <property type="entry name" value="SNF-like"/>
    <property type="match status" value="1"/>
</dbReference>
<keyword evidence="5 6" id="KW-0472">Membrane</keyword>
<organism evidence="7 8">
    <name type="scientific">Macrostomum lignano</name>
    <dbReference type="NCBI Taxonomy" id="282301"/>
    <lineage>
        <taxon>Eukaryota</taxon>
        <taxon>Metazoa</taxon>
        <taxon>Spiralia</taxon>
        <taxon>Lophotrochozoa</taxon>
        <taxon>Platyhelminthes</taxon>
        <taxon>Rhabditophora</taxon>
        <taxon>Macrostomorpha</taxon>
        <taxon>Macrostomida</taxon>
        <taxon>Macrostomidae</taxon>
        <taxon>Macrostomum</taxon>
    </lineage>
</organism>
<name>A0A1I8FSI9_9PLAT</name>
<evidence type="ECO:0000313" key="7">
    <source>
        <dbReference type="Proteomes" id="UP000095280"/>
    </source>
</evidence>
<dbReference type="Proteomes" id="UP000095280">
    <property type="component" value="Unplaced"/>
</dbReference>
<evidence type="ECO:0000313" key="8">
    <source>
        <dbReference type="WBParaSite" id="maker-unitig_44814-snap-gene-0.2-mRNA-1"/>
    </source>
</evidence>
<accession>A0A1I8FSI9</accession>